<evidence type="ECO:0008006" key="7">
    <source>
        <dbReference type="Google" id="ProtNLM"/>
    </source>
</evidence>
<dbReference type="InParanoid" id="B9SPS2"/>
<evidence type="ECO:0000256" key="4">
    <source>
        <dbReference type="ARBA" id="ARBA00038303"/>
    </source>
</evidence>
<proteinExistence type="inferred from homology"/>
<evidence type="ECO:0000256" key="3">
    <source>
        <dbReference type="ARBA" id="ARBA00022691"/>
    </source>
</evidence>
<comment type="similarity">
    <text evidence="4">Belongs to the RNA methyltransferase RlmH family.</text>
</comment>
<dbReference type="PANTHER" id="PTHR33603">
    <property type="entry name" value="METHYLTRANSFERASE"/>
    <property type="match status" value="1"/>
</dbReference>
<accession>B9SPS2</accession>
<dbReference type="CDD" id="cd18081">
    <property type="entry name" value="RlmH-like"/>
    <property type="match status" value="1"/>
</dbReference>
<dbReference type="GO" id="GO:0070038">
    <property type="term" value="F:rRNA (pseudouridine-N3-)-methyltransferase activity"/>
    <property type="evidence" value="ECO:0000318"/>
    <property type="project" value="GO_Central"/>
</dbReference>
<dbReference type="FunCoup" id="B9SPS2">
    <property type="interactions" value="44"/>
</dbReference>
<keyword evidence="3" id="KW-0949">S-adenosyl-L-methionine</keyword>
<gene>
    <name evidence="5" type="ORF">RCOM_0205220</name>
</gene>
<dbReference type="STRING" id="3988.B9SPS2"/>
<evidence type="ECO:0000313" key="6">
    <source>
        <dbReference type="Proteomes" id="UP000008311"/>
    </source>
</evidence>
<dbReference type="Gene3D" id="3.40.1280.10">
    <property type="match status" value="1"/>
</dbReference>
<dbReference type="SFLD" id="SFLDS00070">
    <property type="entry name" value="SPOUT_Methyltransferase"/>
    <property type="match status" value="1"/>
</dbReference>
<keyword evidence="6" id="KW-1185">Reference proteome</keyword>
<dbReference type="InterPro" id="IPR003742">
    <property type="entry name" value="RlmH-like"/>
</dbReference>
<dbReference type="AlphaFoldDB" id="B9SPS2"/>
<dbReference type="InterPro" id="IPR029028">
    <property type="entry name" value="Alpha/beta_knot_MTases"/>
</dbReference>
<dbReference type="PANTHER" id="PTHR33603:SF1">
    <property type="entry name" value="RIBOSOMAL RNA LARGE SUBUNIT METHYLTRANSFERASE H"/>
    <property type="match status" value="1"/>
</dbReference>
<dbReference type="Pfam" id="PF02590">
    <property type="entry name" value="SPOUT_MTase"/>
    <property type="match status" value="1"/>
</dbReference>
<evidence type="ECO:0000256" key="2">
    <source>
        <dbReference type="ARBA" id="ARBA00022679"/>
    </source>
</evidence>
<organism evidence="5 6">
    <name type="scientific">Ricinus communis</name>
    <name type="common">Castor bean</name>
    <dbReference type="NCBI Taxonomy" id="3988"/>
    <lineage>
        <taxon>Eukaryota</taxon>
        <taxon>Viridiplantae</taxon>
        <taxon>Streptophyta</taxon>
        <taxon>Embryophyta</taxon>
        <taxon>Tracheophyta</taxon>
        <taxon>Spermatophyta</taxon>
        <taxon>Magnoliopsida</taxon>
        <taxon>eudicotyledons</taxon>
        <taxon>Gunneridae</taxon>
        <taxon>Pentapetalae</taxon>
        <taxon>rosids</taxon>
        <taxon>fabids</taxon>
        <taxon>Malpighiales</taxon>
        <taxon>Euphorbiaceae</taxon>
        <taxon>Acalyphoideae</taxon>
        <taxon>Acalypheae</taxon>
        <taxon>Ricinus</taxon>
    </lineage>
</organism>
<sequence length="254" mass="28082">MPISTCTNYSSSAPPAPRSGWQCKYSGQAVRTLPIRIITVGKKPSPGVQLLVDEYIGKLKHYCSVDDIQLRSNPRNARDVRAQVDDEDMAAMNLMKSDDWVVMLDEHGLDIRSEQMAELVAEAGNTGASRLSFCIGGPYGHGQRIRTRANKSIRLSSMVLNHQIALVVLVEQLYSFATLMSIATNCLLENKDENNKQSLVCGHLKVQLHAEDILFNLDVGTVMDYSERTKLSSLIDAVCGIIEEEVGKKLSSRN</sequence>
<dbReference type="eggNOG" id="ENOG502RXV6">
    <property type="taxonomic scope" value="Eukaryota"/>
</dbReference>
<dbReference type="GO" id="GO:0070475">
    <property type="term" value="P:rRNA base methylation"/>
    <property type="evidence" value="ECO:0000318"/>
    <property type="project" value="GO_Central"/>
</dbReference>
<dbReference type="InterPro" id="IPR029026">
    <property type="entry name" value="tRNA_m1G_MTases_N"/>
</dbReference>
<dbReference type="EMBL" id="EQ974072">
    <property type="protein sequence ID" value="EEF34403.1"/>
    <property type="molecule type" value="Genomic_DNA"/>
</dbReference>
<evidence type="ECO:0000313" key="5">
    <source>
        <dbReference type="EMBL" id="EEF34403.1"/>
    </source>
</evidence>
<evidence type="ECO:0000256" key="1">
    <source>
        <dbReference type="ARBA" id="ARBA00022603"/>
    </source>
</evidence>
<dbReference type="SUPFAM" id="SSF75217">
    <property type="entry name" value="alpha/beta knot"/>
    <property type="match status" value="1"/>
</dbReference>
<reference evidence="6" key="1">
    <citation type="journal article" date="2010" name="Nat. Biotechnol.">
        <title>Draft genome sequence of the oilseed species Ricinus communis.</title>
        <authorList>
            <person name="Chan A.P."/>
            <person name="Crabtree J."/>
            <person name="Zhao Q."/>
            <person name="Lorenzi H."/>
            <person name="Orvis J."/>
            <person name="Puiu D."/>
            <person name="Melake-Berhan A."/>
            <person name="Jones K.M."/>
            <person name="Redman J."/>
            <person name="Chen G."/>
            <person name="Cahoon E.B."/>
            <person name="Gedil M."/>
            <person name="Stanke M."/>
            <person name="Haas B.J."/>
            <person name="Wortman J.R."/>
            <person name="Fraser-Liggett C.M."/>
            <person name="Ravel J."/>
            <person name="Rabinowicz P.D."/>
        </authorList>
    </citation>
    <scope>NUCLEOTIDE SEQUENCE [LARGE SCALE GENOMIC DNA]</scope>
    <source>
        <strain evidence="6">cv. Hale</strain>
    </source>
</reference>
<dbReference type="Proteomes" id="UP000008311">
    <property type="component" value="Unassembled WGS sequence"/>
</dbReference>
<protein>
    <recommendedName>
        <fullName evidence="7">RNA methyltransferase</fullName>
    </recommendedName>
</protein>
<name>B9SPS2_RICCO</name>
<keyword evidence="1" id="KW-0489">Methyltransferase</keyword>
<keyword evidence="2" id="KW-0808">Transferase</keyword>